<feature type="domain" description="HTH araC/xylS-type" evidence="5">
    <location>
        <begin position="154"/>
        <end position="251"/>
    </location>
</feature>
<dbReference type="InterPro" id="IPR009057">
    <property type="entry name" value="Homeodomain-like_sf"/>
</dbReference>
<evidence type="ECO:0000313" key="6">
    <source>
        <dbReference type="EMBL" id="UOO93772.1"/>
    </source>
</evidence>
<accession>A0ABY4EDF5</accession>
<dbReference type="Pfam" id="PF12833">
    <property type="entry name" value="HTH_18"/>
    <property type="match status" value="1"/>
</dbReference>
<dbReference type="PANTHER" id="PTHR11019">
    <property type="entry name" value="HTH-TYPE TRANSCRIPTIONAL REGULATOR NIMR"/>
    <property type="match status" value="1"/>
</dbReference>
<dbReference type="SUPFAM" id="SSF46689">
    <property type="entry name" value="Homeodomain-like"/>
    <property type="match status" value="1"/>
</dbReference>
<dbReference type="PROSITE" id="PS01124">
    <property type="entry name" value="HTH_ARAC_FAMILY_2"/>
    <property type="match status" value="1"/>
</dbReference>
<evidence type="ECO:0000256" key="2">
    <source>
        <dbReference type="ARBA" id="ARBA00023125"/>
    </source>
</evidence>
<protein>
    <submittedName>
        <fullName evidence="6">Helix-turn-helix transcriptional regulator</fullName>
    </submittedName>
</protein>
<dbReference type="Pfam" id="PF02311">
    <property type="entry name" value="AraC_binding"/>
    <property type="match status" value="1"/>
</dbReference>
<dbReference type="InterPro" id="IPR018062">
    <property type="entry name" value="HTH_AraC-typ_CS"/>
</dbReference>
<dbReference type="InterPro" id="IPR014710">
    <property type="entry name" value="RmlC-like_jellyroll"/>
</dbReference>
<keyword evidence="6" id="KW-0614">Plasmid</keyword>
<keyword evidence="3" id="KW-0010">Activator</keyword>
<evidence type="ECO:0000259" key="5">
    <source>
        <dbReference type="PROSITE" id="PS01124"/>
    </source>
</evidence>
<dbReference type="PROSITE" id="PS00041">
    <property type="entry name" value="HTH_ARAC_FAMILY_1"/>
    <property type="match status" value="1"/>
</dbReference>
<dbReference type="InterPro" id="IPR003313">
    <property type="entry name" value="AraC-bd"/>
</dbReference>
<keyword evidence="4" id="KW-0804">Transcription</keyword>
<dbReference type="Gene3D" id="2.60.120.10">
    <property type="entry name" value="Jelly Rolls"/>
    <property type="match status" value="1"/>
</dbReference>
<dbReference type="EMBL" id="CP091514">
    <property type="protein sequence ID" value="UOO93772.1"/>
    <property type="molecule type" value="Genomic_DNA"/>
</dbReference>
<name>A0ABY4EDF5_VITST</name>
<keyword evidence="1" id="KW-0805">Transcription regulation</keyword>
<evidence type="ECO:0000256" key="4">
    <source>
        <dbReference type="ARBA" id="ARBA00023163"/>
    </source>
</evidence>
<sequence>MIFKNEIPNQVIHVYSAKYPSKHVEEWHHHSCYQLIYAISGLIRVHTNDAMWILPSTYAVWMPPYIEHRLEILTDIEIRSVFVQPLARADLINYPLTSQVSPLLRELIINAATFNNNVLSHTREERVIELILDELRLLKKEPLYVPLPRDGKLKSACESILNKLYYPWQLADPANIMSVNERTITRYFRQETGLSFQEWLRRQRLLTGLSYLIKKHSITETALKVGYDNPSAFATMFKSYMGCTPSEYQLNAS</sequence>
<reference evidence="6" key="1">
    <citation type="submission" date="2021-12" db="EMBL/GenBank/DDBJ databases">
        <authorList>
            <person name="Veyrier F.J."/>
        </authorList>
    </citation>
    <scope>NUCLEOTIDE SEQUENCE</scope>
    <source>
        <strain evidence="6">SAG 1488-6</strain>
        <plasmid evidence="6">p2Vster</plasmid>
    </source>
</reference>
<dbReference type="Gene3D" id="1.10.10.60">
    <property type="entry name" value="Homeodomain-like"/>
    <property type="match status" value="1"/>
</dbReference>
<dbReference type="RefSeq" id="WP_244802750.1">
    <property type="nucleotide sequence ID" value="NZ_CP091514.1"/>
</dbReference>
<dbReference type="PANTHER" id="PTHR11019:SF159">
    <property type="entry name" value="TRANSCRIPTIONAL REGULATOR-RELATED"/>
    <property type="match status" value="1"/>
</dbReference>
<evidence type="ECO:0000313" key="7">
    <source>
        <dbReference type="Proteomes" id="UP000832034"/>
    </source>
</evidence>
<keyword evidence="2" id="KW-0238">DNA-binding</keyword>
<organism evidence="6 7">
    <name type="scientific">Vitreoscilla stercoraria</name>
    <dbReference type="NCBI Taxonomy" id="61"/>
    <lineage>
        <taxon>Bacteria</taxon>
        <taxon>Pseudomonadati</taxon>
        <taxon>Pseudomonadota</taxon>
        <taxon>Betaproteobacteria</taxon>
        <taxon>Neisseriales</taxon>
        <taxon>Neisseriaceae</taxon>
        <taxon>Vitreoscilla</taxon>
    </lineage>
</organism>
<geneLocation type="plasmid" evidence="6 7">
    <name>p2Vster</name>
</geneLocation>
<dbReference type="Proteomes" id="UP000832034">
    <property type="component" value="Plasmid p2Vster"/>
</dbReference>
<dbReference type="CDD" id="cd06124">
    <property type="entry name" value="cupin_NimR-like_N"/>
    <property type="match status" value="1"/>
</dbReference>
<dbReference type="SUPFAM" id="SSF51182">
    <property type="entry name" value="RmlC-like cupins"/>
    <property type="match status" value="1"/>
</dbReference>
<reference evidence="6" key="2">
    <citation type="journal article" date="2022" name="Res Sq">
        <title>Evolution of multicellular longitudinally dividing oral cavity symbionts (Neisseriaceae).</title>
        <authorList>
            <person name="Nyongesa S."/>
            <person name="Weber P."/>
            <person name="Bernet E."/>
            <person name="Pullido F."/>
            <person name="Nieckarz M."/>
            <person name="Delaby M."/>
            <person name="Nieves C."/>
            <person name="Viehboeck T."/>
            <person name="Krause N."/>
            <person name="Rivera-Millot A."/>
            <person name="Nakamura A."/>
            <person name="Vischer N."/>
            <person name="VanNieuwenhze M."/>
            <person name="Brun Y."/>
            <person name="Cava F."/>
            <person name="Bulgheresi S."/>
            <person name="Veyrier F."/>
        </authorList>
    </citation>
    <scope>NUCLEOTIDE SEQUENCE</scope>
    <source>
        <strain evidence="6">SAG 1488-6</strain>
        <plasmid evidence="6">p2Vster</plasmid>
    </source>
</reference>
<keyword evidence="7" id="KW-1185">Reference proteome</keyword>
<dbReference type="InterPro" id="IPR018060">
    <property type="entry name" value="HTH_AraC"/>
</dbReference>
<proteinExistence type="predicted"/>
<dbReference type="InterPro" id="IPR011051">
    <property type="entry name" value="RmlC_Cupin_sf"/>
</dbReference>
<dbReference type="InterPro" id="IPR020449">
    <property type="entry name" value="Tscrpt_reg_AraC-type_HTH"/>
</dbReference>
<dbReference type="SMART" id="SM00342">
    <property type="entry name" value="HTH_ARAC"/>
    <property type="match status" value="1"/>
</dbReference>
<dbReference type="PRINTS" id="PR00032">
    <property type="entry name" value="HTHARAC"/>
</dbReference>
<evidence type="ECO:0000256" key="3">
    <source>
        <dbReference type="ARBA" id="ARBA00023159"/>
    </source>
</evidence>
<evidence type="ECO:0000256" key="1">
    <source>
        <dbReference type="ARBA" id="ARBA00023015"/>
    </source>
</evidence>
<gene>
    <name evidence="6" type="ORF">LVJ81_13050</name>
</gene>